<dbReference type="GO" id="GO:0007018">
    <property type="term" value="P:microtubule-based movement"/>
    <property type="evidence" value="ECO:0007669"/>
    <property type="project" value="InterPro"/>
</dbReference>
<evidence type="ECO:0000256" key="5">
    <source>
        <dbReference type="SAM" id="Coils"/>
    </source>
</evidence>
<evidence type="ECO:0000256" key="3">
    <source>
        <dbReference type="PROSITE-ProRule" id="PRU00283"/>
    </source>
</evidence>
<evidence type="ECO:0000313" key="8">
    <source>
        <dbReference type="Proteomes" id="UP000243200"/>
    </source>
</evidence>
<protein>
    <recommendedName>
        <fullName evidence="4">Kinesin-like protein</fullName>
    </recommendedName>
</protein>
<dbReference type="PROSITE" id="PS50067">
    <property type="entry name" value="KINESIN_MOTOR_2"/>
    <property type="match status" value="1"/>
</dbReference>
<reference evidence="7 8" key="1">
    <citation type="submission" date="2016-06" db="EMBL/GenBank/DDBJ databases">
        <authorList>
            <consortium name="Pathogen Informatics"/>
        </authorList>
    </citation>
    <scope>NUCLEOTIDE SEQUENCE [LARGE SCALE GENOMIC DNA]</scope>
    <source>
        <strain evidence="7">PowCR01</strain>
    </source>
</reference>
<dbReference type="InterPro" id="IPR019821">
    <property type="entry name" value="Kinesin_motor_CS"/>
</dbReference>
<gene>
    <name evidence="7" type="primary">PowCR01_090047700</name>
    <name evidence="7" type="ORF">POWCR01_090047700</name>
</gene>
<evidence type="ECO:0000259" key="6">
    <source>
        <dbReference type="PROSITE" id="PS50067"/>
    </source>
</evidence>
<dbReference type="AlphaFoldDB" id="A0A1C3KT65"/>
<dbReference type="EMBL" id="LT594513">
    <property type="protein sequence ID" value="SBT77340.1"/>
    <property type="molecule type" value="Genomic_DNA"/>
</dbReference>
<dbReference type="SMART" id="SM00129">
    <property type="entry name" value="KISc"/>
    <property type="match status" value="1"/>
</dbReference>
<dbReference type="Gene3D" id="3.40.850.10">
    <property type="entry name" value="Kinesin motor domain"/>
    <property type="match status" value="1"/>
</dbReference>
<dbReference type="GO" id="GO:0005874">
    <property type="term" value="C:microtubule"/>
    <property type="evidence" value="ECO:0007669"/>
    <property type="project" value="UniProtKB-KW"/>
</dbReference>
<keyword evidence="2 3" id="KW-0067">ATP-binding</keyword>
<organism evidence="7 8">
    <name type="scientific">Plasmodium ovale</name>
    <name type="common">malaria parasite P. ovale</name>
    <dbReference type="NCBI Taxonomy" id="36330"/>
    <lineage>
        <taxon>Eukaryota</taxon>
        <taxon>Sar</taxon>
        <taxon>Alveolata</taxon>
        <taxon>Apicomplexa</taxon>
        <taxon>Aconoidasida</taxon>
        <taxon>Haemosporida</taxon>
        <taxon>Plasmodiidae</taxon>
        <taxon>Plasmodium</taxon>
        <taxon>Plasmodium (Plasmodium)</taxon>
    </lineage>
</organism>
<dbReference type="SUPFAM" id="SSF52540">
    <property type="entry name" value="P-loop containing nucleoside triphosphate hydrolases"/>
    <property type="match status" value="1"/>
</dbReference>
<proteinExistence type="inferred from homology"/>
<dbReference type="Proteomes" id="UP000243200">
    <property type="component" value="Chromosome 9"/>
</dbReference>
<dbReference type="GO" id="GO:0003777">
    <property type="term" value="F:microtubule motor activity"/>
    <property type="evidence" value="ECO:0007669"/>
    <property type="project" value="InterPro"/>
</dbReference>
<dbReference type="GO" id="GO:0008017">
    <property type="term" value="F:microtubule binding"/>
    <property type="evidence" value="ECO:0007669"/>
    <property type="project" value="InterPro"/>
</dbReference>
<evidence type="ECO:0000256" key="4">
    <source>
        <dbReference type="RuleBase" id="RU000394"/>
    </source>
</evidence>
<dbReference type="InterPro" id="IPR027640">
    <property type="entry name" value="Kinesin-like_fam"/>
</dbReference>
<dbReference type="OrthoDB" id="3176171at2759"/>
<accession>A0A1C3KT65</accession>
<keyword evidence="5" id="KW-0175">Coiled coil</keyword>
<feature type="binding site" evidence="3">
    <location>
        <begin position="95"/>
        <end position="102"/>
    </location>
    <ligand>
        <name>ATP</name>
        <dbReference type="ChEBI" id="CHEBI:30616"/>
    </ligand>
</feature>
<name>A0A1C3KT65_PLAOA</name>
<dbReference type="VEuPathDB" id="PlasmoDB:POWCR01_090047700"/>
<dbReference type="GO" id="GO:0005524">
    <property type="term" value="F:ATP binding"/>
    <property type="evidence" value="ECO:0007669"/>
    <property type="project" value="UniProtKB-UniRule"/>
</dbReference>
<evidence type="ECO:0000256" key="2">
    <source>
        <dbReference type="ARBA" id="ARBA00022840"/>
    </source>
</evidence>
<keyword evidence="4" id="KW-0493">Microtubule</keyword>
<keyword evidence="3 4" id="KW-0505">Motor protein</keyword>
<dbReference type="PRINTS" id="PR00380">
    <property type="entry name" value="KINESINHEAVY"/>
</dbReference>
<dbReference type="PANTHER" id="PTHR24115">
    <property type="entry name" value="KINESIN-RELATED"/>
    <property type="match status" value="1"/>
</dbReference>
<evidence type="ECO:0000256" key="1">
    <source>
        <dbReference type="ARBA" id="ARBA00022741"/>
    </source>
</evidence>
<dbReference type="VEuPathDB" id="PlasmoDB:PocGH01_09052700"/>
<feature type="coiled-coil region" evidence="5">
    <location>
        <begin position="476"/>
        <end position="510"/>
    </location>
</feature>
<dbReference type="PANTHER" id="PTHR24115:SF1004">
    <property type="entry name" value="KINESIN-LIKE PROTEIN KIF15"/>
    <property type="match status" value="1"/>
</dbReference>
<dbReference type="InterPro" id="IPR036961">
    <property type="entry name" value="Kinesin_motor_dom_sf"/>
</dbReference>
<evidence type="ECO:0000313" key="7">
    <source>
        <dbReference type="EMBL" id="SBT77340.1"/>
    </source>
</evidence>
<dbReference type="Pfam" id="PF00225">
    <property type="entry name" value="Kinesin"/>
    <property type="match status" value="1"/>
</dbReference>
<dbReference type="InterPro" id="IPR001752">
    <property type="entry name" value="Kinesin_motor_dom"/>
</dbReference>
<dbReference type="GO" id="GO:0016887">
    <property type="term" value="F:ATP hydrolysis activity"/>
    <property type="evidence" value="ECO:0007669"/>
    <property type="project" value="TreeGrafter"/>
</dbReference>
<sequence>MNENIKVFLRIKPNVENFSKLKNEDCAVYKINSNQLHLFEKKKSYNDSSEVQTKTFHFNHIFDVDIKQSDIFELIGKQLINNFINGYNSSILAYGNTNSGKTYTLYGDRTSTQEKKNNGLIYFSLHYFFQLQNANKSTEISVSVVEIYLEKIRDLGKIFELSQLSTTTDDMINYYSEFHDNIIREDEKGNTYVENITLLPIRNIDDVVHIINLCFKYRKTYATKKNLVSSRSHCLLTVYQHRFIKEKELISQINFIDLAGSEKFNDIEMVNKKELININNTLSVLNRVIIALSTKNRIEKKIEKKKEIEKLKNDNDHPFAVHIPYRDSKLTRLLKNSLNGNSFTYILICLNLNSHKIEDFINSLIFAKRCKMIKQKIKKKRIEEYSANSENVKSNSSEECSYESLNSSSEHFQFLTEQNRYNDTDIFEKDKSSKRRNKQNMLNHYTDKMVNKLVPLFTYIIRKRYKELENEKRSILNNFIKVVKCEENNKDELKKNKNSLSKFLKKKKKNLYKNKKILNDLIYSKEKEQKIVLQKNYNLECYSSINIEKKEINILSSNVQDFFPSDICQNVVTCSSSFIKGKEGHLVSTKEGATETENSKLRTQIYENVCTEDPTTPEGSPLPSIHIRSLEEKKLKDTIPSCLTDGASSIYNNLRKNTDGIEKVYSDIDILFKIELNNLNEKMKTILELNFVSISLFRNLETITKILKNVYQNKYNIVVKNGKKSLHIPHYNYDNFKKEYDINIGIMGIEHRSITNENNPLKNINPNILFLYQKMNNNKKVQNA</sequence>
<dbReference type="GO" id="GO:0005871">
    <property type="term" value="C:kinesin complex"/>
    <property type="evidence" value="ECO:0007669"/>
    <property type="project" value="TreeGrafter"/>
</dbReference>
<feature type="domain" description="Kinesin motor" evidence="6">
    <location>
        <begin position="4"/>
        <end position="373"/>
    </location>
</feature>
<dbReference type="PROSITE" id="PS00411">
    <property type="entry name" value="KINESIN_MOTOR_1"/>
    <property type="match status" value="1"/>
</dbReference>
<comment type="similarity">
    <text evidence="3 4">Belongs to the TRAFAC class myosin-kinesin ATPase superfamily. Kinesin family.</text>
</comment>
<keyword evidence="1 3" id="KW-0547">Nucleotide-binding</keyword>
<dbReference type="InterPro" id="IPR027417">
    <property type="entry name" value="P-loop_NTPase"/>
</dbReference>